<organism evidence="1 2">
    <name type="scientific">Novosphingobium organovorum</name>
    <dbReference type="NCBI Taxonomy" id="2930092"/>
    <lineage>
        <taxon>Bacteria</taxon>
        <taxon>Pseudomonadati</taxon>
        <taxon>Pseudomonadota</taxon>
        <taxon>Alphaproteobacteria</taxon>
        <taxon>Sphingomonadales</taxon>
        <taxon>Sphingomonadaceae</taxon>
        <taxon>Novosphingobium</taxon>
    </lineage>
</organism>
<dbReference type="InterPro" id="IPR018763">
    <property type="entry name" value="DUF2334"/>
</dbReference>
<evidence type="ECO:0000313" key="1">
    <source>
        <dbReference type="EMBL" id="MCJ2183184.1"/>
    </source>
</evidence>
<name>A0ABT0BDR0_9SPHN</name>
<dbReference type="InterPro" id="IPR011330">
    <property type="entry name" value="Glyco_hydro/deAcase_b/a-brl"/>
</dbReference>
<evidence type="ECO:0000313" key="2">
    <source>
        <dbReference type="Proteomes" id="UP001162881"/>
    </source>
</evidence>
<dbReference type="SUPFAM" id="SSF88713">
    <property type="entry name" value="Glycoside hydrolase/deacetylase"/>
    <property type="match status" value="1"/>
</dbReference>
<dbReference type="RefSeq" id="WP_244020674.1">
    <property type="nucleotide sequence ID" value="NZ_JALHLF010000037.1"/>
</dbReference>
<gene>
    <name evidence="1" type="ORF">MTR62_10835</name>
</gene>
<dbReference type="Gene3D" id="3.20.20.370">
    <property type="entry name" value="Glycoside hydrolase/deacetylase"/>
    <property type="match status" value="1"/>
</dbReference>
<keyword evidence="2" id="KW-1185">Reference proteome</keyword>
<dbReference type="Proteomes" id="UP001162881">
    <property type="component" value="Unassembled WGS sequence"/>
</dbReference>
<sequence length="246" mass="26879">MPRSKRLLASIHDVGPGSFTAVEQLIDLFEQRLGERRFAMLVVPDHWGNHPLRDARAFQTRLRAWADEGIEMFVHGWYHRDTATHHGAASFKARHMTAGEGEFLGLDTATALQRMRDGKALIEDIIGRPAAGFIAPAWLYGEGAMAALRQAGFALAEDHWKVWDARTDAVLAKGPVITWASRSRARTASSLAFAALARGALGALPCVRLAVHPGDTTKAALLASIDATLARFVRSHRPGRYADLLA</sequence>
<accession>A0ABT0BDR0</accession>
<comment type="caution">
    <text evidence="1">The sequence shown here is derived from an EMBL/GenBank/DDBJ whole genome shotgun (WGS) entry which is preliminary data.</text>
</comment>
<protein>
    <submittedName>
        <fullName evidence="1">Polysaccharide deacetylase family protein</fullName>
    </submittedName>
</protein>
<dbReference type="EMBL" id="JALHLF010000037">
    <property type="protein sequence ID" value="MCJ2183184.1"/>
    <property type="molecule type" value="Genomic_DNA"/>
</dbReference>
<proteinExistence type="predicted"/>
<dbReference type="Pfam" id="PF10096">
    <property type="entry name" value="DUF2334"/>
    <property type="match status" value="1"/>
</dbReference>
<reference evidence="1" key="1">
    <citation type="submission" date="2022-03" db="EMBL/GenBank/DDBJ databases">
        <title>Identification of a novel bacterium isolated from mangrove sediments.</title>
        <authorList>
            <person name="Pan X."/>
        </authorList>
    </citation>
    <scope>NUCLEOTIDE SEQUENCE</scope>
    <source>
        <strain evidence="1">B1949</strain>
    </source>
</reference>
<dbReference type="CDD" id="cd11374">
    <property type="entry name" value="CE4_u10"/>
    <property type="match status" value="1"/>
</dbReference>